<dbReference type="SUPFAM" id="SSF48452">
    <property type="entry name" value="TPR-like"/>
    <property type="match status" value="1"/>
</dbReference>
<sequence length="634" mass="73220">MQEHDRNFETFALVLLHSNSDDSYLELQQKLREIVNYVRTFIDIDTCEQWLKRRETLDDKIVFIVTDTNKNDILPRIFKLPQIDSIYLYSQGESTMTSNHHFTNDYADKIRGVITDSDDLIHKILDDQKYRENRHEATIVFHSVNSTSITTEKSSSELDGNFLWSQLFIEALLRMPATSTLNNRKELIALCKQIYAGNAAELRLICLFEQTYSPQNAVRWYTKSSFVYRMLNKALRVQDIETLIAFRFFIIDLYQQLKHLQQSSMPDKPITTVYRGQLISRNELNGLKSTVGQYLSFNSFLSTTREVDVAMLFVSHATDNLQPVLFEIEVPSNINSNAKPYADISSETEFGIEREVLFMLGSICKVIDVKDDQIMCKVKLELRSEDDSQLKQLSDYLKNHLAKETSLYHLGYVLREMGKYGSATKCYAQQLKEIEDKSSNEAGLCYQGLGGVACLTKHYDLSIPYLRKALEIQQTFPDNEHNISSCWNNLANTISNSGDYELGLDYFCKSLEIRKSLPGHHLEVATSYYNIAHTYSKQEKYEKALENFLYALDIQKQHLPANHYQIAQTLMKIGAEHGFMNQYETAFKYFQQADKIYRHSLPSTHTDVIHVKQAMEAVQEVILKDNSVPSRETS</sequence>
<keyword evidence="2 3" id="KW-0802">TPR repeat</keyword>
<dbReference type="SMART" id="SM00028">
    <property type="entry name" value="TPR"/>
    <property type="match status" value="5"/>
</dbReference>
<dbReference type="AlphaFoldDB" id="A0A8S2PN99"/>
<name>A0A8S2PN99_9BILA</name>
<dbReference type="Pfam" id="PF13181">
    <property type="entry name" value="TPR_8"/>
    <property type="match status" value="1"/>
</dbReference>
<proteinExistence type="predicted"/>
<dbReference type="PANTHER" id="PTHR45641">
    <property type="entry name" value="TETRATRICOPEPTIDE REPEAT PROTEIN (AFU_ORTHOLOGUE AFUA_6G03870)"/>
    <property type="match status" value="1"/>
</dbReference>
<comment type="caution">
    <text evidence="5">The sequence shown here is derived from an EMBL/GenBank/DDBJ whole genome shotgun (WGS) entry which is preliminary data.</text>
</comment>
<gene>
    <name evidence="4" type="ORF">OVA965_LOCUS26378</name>
    <name evidence="5" type="ORF">TMI583_LOCUS27118</name>
</gene>
<reference evidence="5" key="1">
    <citation type="submission" date="2021-02" db="EMBL/GenBank/DDBJ databases">
        <authorList>
            <person name="Nowell W R."/>
        </authorList>
    </citation>
    <scope>NUCLEOTIDE SEQUENCE</scope>
</reference>
<evidence type="ECO:0000313" key="4">
    <source>
        <dbReference type="EMBL" id="CAF1253251.1"/>
    </source>
</evidence>
<dbReference type="Proteomes" id="UP000677228">
    <property type="component" value="Unassembled WGS sequence"/>
</dbReference>
<keyword evidence="1" id="KW-0677">Repeat</keyword>
<feature type="repeat" description="TPR" evidence="3">
    <location>
        <begin position="525"/>
        <end position="558"/>
    </location>
</feature>
<dbReference type="InterPro" id="IPR019734">
    <property type="entry name" value="TPR_rpt"/>
</dbReference>
<evidence type="ECO:0000256" key="2">
    <source>
        <dbReference type="ARBA" id="ARBA00022803"/>
    </source>
</evidence>
<dbReference type="InterPro" id="IPR011990">
    <property type="entry name" value="TPR-like_helical_dom_sf"/>
</dbReference>
<evidence type="ECO:0000256" key="1">
    <source>
        <dbReference type="ARBA" id="ARBA00022737"/>
    </source>
</evidence>
<dbReference type="EMBL" id="CAJOBA010038413">
    <property type="protein sequence ID" value="CAF4060366.1"/>
    <property type="molecule type" value="Genomic_DNA"/>
</dbReference>
<evidence type="ECO:0000313" key="6">
    <source>
        <dbReference type="Proteomes" id="UP000682733"/>
    </source>
</evidence>
<dbReference type="SUPFAM" id="SSF56399">
    <property type="entry name" value="ADP-ribosylation"/>
    <property type="match status" value="1"/>
</dbReference>
<accession>A0A8S2PN99</accession>
<evidence type="ECO:0000313" key="5">
    <source>
        <dbReference type="EMBL" id="CAF4060366.1"/>
    </source>
</evidence>
<dbReference type="Pfam" id="PF13424">
    <property type="entry name" value="TPR_12"/>
    <property type="match status" value="1"/>
</dbReference>
<dbReference type="Gene3D" id="3.90.176.10">
    <property type="entry name" value="Toxin ADP-ribosyltransferase, Chain A, domain 1"/>
    <property type="match status" value="1"/>
</dbReference>
<evidence type="ECO:0000256" key="3">
    <source>
        <dbReference type="PROSITE-ProRule" id="PRU00339"/>
    </source>
</evidence>
<dbReference type="PANTHER" id="PTHR45641:SF19">
    <property type="entry name" value="NEPHROCYSTIN-3"/>
    <property type="match status" value="1"/>
</dbReference>
<protein>
    <recommendedName>
        <fullName evidence="7">NAD(P)(+)--arginine ADP-ribosyltransferase</fullName>
    </recommendedName>
</protein>
<dbReference type="EMBL" id="CAJNOK010016859">
    <property type="protein sequence ID" value="CAF1253251.1"/>
    <property type="molecule type" value="Genomic_DNA"/>
</dbReference>
<dbReference type="Gene3D" id="1.25.40.10">
    <property type="entry name" value="Tetratricopeptide repeat domain"/>
    <property type="match status" value="2"/>
</dbReference>
<organism evidence="5 6">
    <name type="scientific">Didymodactylos carnosus</name>
    <dbReference type="NCBI Taxonomy" id="1234261"/>
    <lineage>
        <taxon>Eukaryota</taxon>
        <taxon>Metazoa</taxon>
        <taxon>Spiralia</taxon>
        <taxon>Gnathifera</taxon>
        <taxon>Rotifera</taxon>
        <taxon>Eurotatoria</taxon>
        <taxon>Bdelloidea</taxon>
        <taxon>Philodinida</taxon>
        <taxon>Philodinidae</taxon>
        <taxon>Didymodactylos</taxon>
    </lineage>
</organism>
<dbReference type="PROSITE" id="PS51996">
    <property type="entry name" value="TR_MART"/>
    <property type="match status" value="1"/>
</dbReference>
<dbReference type="PROSITE" id="PS50005">
    <property type="entry name" value="TPR"/>
    <property type="match status" value="1"/>
</dbReference>
<evidence type="ECO:0008006" key="7">
    <source>
        <dbReference type="Google" id="ProtNLM"/>
    </source>
</evidence>
<dbReference type="Proteomes" id="UP000682733">
    <property type="component" value="Unassembled WGS sequence"/>
</dbReference>